<feature type="compositionally biased region" description="Acidic residues" evidence="1">
    <location>
        <begin position="246"/>
        <end position="256"/>
    </location>
</feature>
<feature type="region of interest" description="Disordered" evidence="1">
    <location>
        <begin position="227"/>
        <end position="256"/>
    </location>
</feature>
<reference evidence="2 3" key="1">
    <citation type="submission" date="2024-06" db="EMBL/GenBank/DDBJ databases">
        <title>Genomic Encyclopedia of Type Strains, Phase V (KMG-V): Genome sequencing to study the core and pangenomes of soil and plant-associated prokaryotes.</title>
        <authorList>
            <person name="Whitman W."/>
        </authorList>
    </citation>
    <scope>NUCLEOTIDE SEQUENCE [LARGE SCALE GENOMIC DNA]</scope>
    <source>
        <strain evidence="2 3">NE40</strain>
    </source>
</reference>
<dbReference type="InterPro" id="IPR013390">
    <property type="entry name" value="T3SS_HpaP"/>
</dbReference>
<dbReference type="Proteomes" id="UP001549366">
    <property type="component" value="Unassembled WGS sequence"/>
</dbReference>
<accession>A0ABV2SFG8</accession>
<evidence type="ECO:0000313" key="3">
    <source>
        <dbReference type="Proteomes" id="UP001549366"/>
    </source>
</evidence>
<dbReference type="EMBL" id="JBEWTB010000002">
    <property type="protein sequence ID" value="MET4755683.1"/>
    <property type="molecule type" value="Genomic_DNA"/>
</dbReference>
<feature type="compositionally biased region" description="Basic and acidic residues" evidence="1">
    <location>
        <begin position="64"/>
        <end position="87"/>
    </location>
</feature>
<dbReference type="Pfam" id="PF09483">
    <property type="entry name" value="HpaP"/>
    <property type="match status" value="1"/>
</dbReference>
<protein>
    <submittedName>
        <fullName evidence="2">Type III secretion system needle length determinant</fullName>
    </submittedName>
</protein>
<feature type="compositionally biased region" description="Basic and acidic residues" evidence="1">
    <location>
        <begin position="110"/>
        <end position="120"/>
    </location>
</feature>
<keyword evidence="3" id="KW-1185">Reference proteome</keyword>
<feature type="region of interest" description="Disordered" evidence="1">
    <location>
        <begin position="1"/>
        <end position="126"/>
    </location>
</feature>
<name>A0ABV2SFG8_9GAMM</name>
<sequence length="256" mass="27866">MDGVNQSSQPQASPPPDSSGNQQQVTERQADDFAKKMGKKKDSPKTADKEEMTLESLLASRSKKGSDTERLRGEHGSSQHDKGDKGGKGGSMGEQHEEVDTLSSLTTGNEKQDQPLHTTREVQAPTSVTDIKAMDKVSGAKEINEVINKLVDKIHVSVKDSINGAEVRITMKENILPGTEIRIQRMGGELTVTMNTTSADTHNFLAVNESSLLKSLNERFGDKVQVNINMSGGDQPGDGRSREQYEGEQEQDDNEG</sequence>
<evidence type="ECO:0000256" key="1">
    <source>
        <dbReference type="SAM" id="MobiDB-lite"/>
    </source>
</evidence>
<comment type="caution">
    <text evidence="2">The sequence shown here is derived from an EMBL/GenBank/DDBJ whole genome shotgun (WGS) entry which is preliminary data.</text>
</comment>
<proteinExistence type="predicted"/>
<dbReference type="RefSeq" id="WP_354010078.1">
    <property type="nucleotide sequence ID" value="NZ_JBEWTA010000001.1"/>
</dbReference>
<feature type="compositionally biased region" description="Low complexity" evidence="1">
    <location>
        <begin position="1"/>
        <end position="11"/>
    </location>
</feature>
<evidence type="ECO:0000313" key="2">
    <source>
        <dbReference type="EMBL" id="MET4755683.1"/>
    </source>
</evidence>
<gene>
    <name evidence="2" type="ORF">V5J35_000875</name>
</gene>
<feature type="compositionally biased region" description="Basic and acidic residues" evidence="1">
    <location>
        <begin position="28"/>
        <end position="52"/>
    </location>
</feature>
<organism evidence="2 3">
    <name type="scientific">Endozoicomonas lisbonensis</name>
    <dbReference type="NCBI Taxonomy" id="3120522"/>
    <lineage>
        <taxon>Bacteria</taxon>
        <taxon>Pseudomonadati</taxon>
        <taxon>Pseudomonadota</taxon>
        <taxon>Gammaproteobacteria</taxon>
        <taxon>Oceanospirillales</taxon>
        <taxon>Endozoicomonadaceae</taxon>
        <taxon>Endozoicomonas</taxon>
    </lineage>
</organism>